<reference evidence="4" key="1">
    <citation type="journal article" date="2023" name="IScience">
        <title>Live-bearing cockroach genome reveals convergent evolutionary mechanisms linked to viviparity in insects and beyond.</title>
        <authorList>
            <person name="Fouks B."/>
            <person name="Harrison M.C."/>
            <person name="Mikhailova A.A."/>
            <person name="Marchal E."/>
            <person name="English S."/>
            <person name="Carruthers M."/>
            <person name="Jennings E.C."/>
            <person name="Chiamaka E.L."/>
            <person name="Frigard R.A."/>
            <person name="Pippel M."/>
            <person name="Attardo G.M."/>
            <person name="Benoit J.B."/>
            <person name="Bornberg-Bauer E."/>
            <person name="Tobe S.S."/>
        </authorList>
    </citation>
    <scope>NUCLEOTIDE SEQUENCE</scope>
    <source>
        <strain evidence="4">Stay&amp;Tobe</strain>
    </source>
</reference>
<evidence type="ECO:0000313" key="5">
    <source>
        <dbReference type="Proteomes" id="UP001233999"/>
    </source>
</evidence>
<protein>
    <submittedName>
        <fullName evidence="4">Uncharacterized protein</fullName>
    </submittedName>
</protein>
<name>A0AAD7ZBP6_DIPPU</name>
<sequence length="128" mass="15045">IPIFTLLYCLALECYVCTRQDHNSDKCLHTIKVCEQEEDVCLTEIQWGTTPYWSQGAQKQYYISKRCATKDMCEKTRSKYMRYCTHIWYEDWKCSECCRGDRCNHFIITGGKSFMISILTFGSVQTSV</sequence>
<feature type="non-terminal residue" evidence="4">
    <location>
        <position position="128"/>
    </location>
</feature>
<feature type="chain" id="PRO_5042101332" evidence="3">
    <location>
        <begin position="19"/>
        <end position="128"/>
    </location>
</feature>
<reference evidence="4" key="2">
    <citation type="submission" date="2023-05" db="EMBL/GenBank/DDBJ databases">
        <authorList>
            <person name="Fouks B."/>
        </authorList>
    </citation>
    <scope>NUCLEOTIDE SEQUENCE</scope>
    <source>
        <strain evidence="4">Stay&amp;Tobe</strain>
        <tissue evidence="4">Testes</tissue>
    </source>
</reference>
<evidence type="ECO:0000313" key="4">
    <source>
        <dbReference type="EMBL" id="KAJ9577569.1"/>
    </source>
</evidence>
<proteinExistence type="predicted"/>
<dbReference type="Gene3D" id="2.10.60.10">
    <property type="entry name" value="CD59"/>
    <property type="match status" value="1"/>
</dbReference>
<gene>
    <name evidence="4" type="ORF">L9F63_005836</name>
</gene>
<evidence type="ECO:0000256" key="1">
    <source>
        <dbReference type="ARBA" id="ARBA00022729"/>
    </source>
</evidence>
<dbReference type="SUPFAM" id="SSF57302">
    <property type="entry name" value="Snake toxin-like"/>
    <property type="match status" value="1"/>
</dbReference>
<comment type="caution">
    <text evidence="4">The sequence shown here is derived from an EMBL/GenBank/DDBJ whole genome shotgun (WGS) entry which is preliminary data.</text>
</comment>
<organism evidence="4 5">
    <name type="scientific">Diploptera punctata</name>
    <name type="common">Pacific beetle cockroach</name>
    <dbReference type="NCBI Taxonomy" id="6984"/>
    <lineage>
        <taxon>Eukaryota</taxon>
        <taxon>Metazoa</taxon>
        <taxon>Ecdysozoa</taxon>
        <taxon>Arthropoda</taxon>
        <taxon>Hexapoda</taxon>
        <taxon>Insecta</taxon>
        <taxon>Pterygota</taxon>
        <taxon>Neoptera</taxon>
        <taxon>Polyneoptera</taxon>
        <taxon>Dictyoptera</taxon>
        <taxon>Blattodea</taxon>
        <taxon>Blaberoidea</taxon>
        <taxon>Blaberidae</taxon>
        <taxon>Diplopterinae</taxon>
        <taxon>Diploptera</taxon>
    </lineage>
</organism>
<evidence type="ECO:0000256" key="3">
    <source>
        <dbReference type="SAM" id="SignalP"/>
    </source>
</evidence>
<dbReference type="CDD" id="cd23599">
    <property type="entry name" value="TFP_LU_ECD_Cold"/>
    <property type="match status" value="1"/>
</dbReference>
<dbReference type="PANTHER" id="PTHR10036:SF3">
    <property type="entry name" value="PROTEIN SLEEPLESS-RELATED"/>
    <property type="match status" value="1"/>
</dbReference>
<keyword evidence="5" id="KW-1185">Reference proteome</keyword>
<dbReference type="EMBL" id="JASPKZ010009353">
    <property type="protein sequence ID" value="KAJ9577569.1"/>
    <property type="molecule type" value="Genomic_DNA"/>
</dbReference>
<feature type="non-terminal residue" evidence="4">
    <location>
        <position position="1"/>
    </location>
</feature>
<dbReference type="Proteomes" id="UP001233999">
    <property type="component" value="Unassembled WGS sequence"/>
</dbReference>
<dbReference type="PANTHER" id="PTHR10036">
    <property type="entry name" value="CD59 GLYCOPROTEIN"/>
    <property type="match status" value="1"/>
</dbReference>
<evidence type="ECO:0000256" key="2">
    <source>
        <dbReference type="ARBA" id="ARBA00023157"/>
    </source>
</evidence>
<feature type="signal peptide" evidence="3">
    <location>
        <begin position="1"/>
        <end position="18"/>
    </location>
</feature>
<keyword evidence="2" id="KW-1015">Disulfide bond</keyword>
<keyword evidence="1 3" id="KW-0732">Signal</keyword>
<dbReference type="InterPro" id="IPR045860">
    <property type="entry name" value="Snake_toxin-like_sf"/>
</dbReference>
<accession>A0AAD7ZBP6</accession>
<dbReference type="AlphaFoldDB" id="A0AAD7ZBP6"/>